<name>A0A928V0L6_9GAMM</name>
<dbReference type="Gene3D" id="3.20.20.450">
    <property type="entry name" value="EAL domain"/>
    <property type="match status" value="1"/>
</dbReference>
<evidence type="ECO:0000313" key="2">
    <source>
        <dbReference type="Proteomes" id="UP000652567"/>
    </source>
</evidence>
<dbReference type="EMBL" id="PRDL01000001">
    <property type="protein sequence ID" value="MBE8716626.1"/>
    <property type="molecule type" value="Genomic_DNA"/>
</dbReference>
<keyword evidence="2" id="KW-1185">Reference proteome</keyword>
<sequence>MPLTELMHYFNDQLQSQARSQRLPATGFYKAGNVYGARFGSLTFSSQFHPIIQPREDGITGFYSELIARSVTGKQFSLDEVFHSLENTEQVVHLDRLTRTLHSLNYLQQYDNRDLLALAVQPGHITGVAGDHGKTFEGILSDCGLGPDRVLLHTRLLDETSLAHFRQALLNYRSRGYRIGITIENPADVKLLEQLDLEPDAIFYRLPEANAAALPRSKSSSDTALAKRIVVGDIRGLDNKHSENFDGMISLKQSFENAEIFNPLKALT</sequence>
<reference evidence="1" key="1">
    <citation type="submission" date="2018-07" db="EMBL/GenBank/DDBJ databases">
        <title>Genome assembly of strain Ka43.</title>
        <authorList>
            <person name="Kukolya J."/>
            <person name="Nagy I."/>
            <person name="Horvath B."/>
            <person name="Toth A."/>
        </authorList>
    </citation>
    <scope>NUCLEOTIDE SEQUENCE</scope>
    <source>
        <strain evidence="1">KB43</strain>
    </source>
</reference>
<protein>
    <recommendedName>
        <fullName evidence="3">EAL domain-containing protein</fullName>
    </recommendedName>
</protein>
<dbReference type="RefSeq" id="WP_193907831.1">
    <property type="nucleotide sequence ID" value="NZ_PRDL01000001.1"/>
</dbReference>
<comment type="caution">
    <text evidence="1">The sequence shown here is derived from an EMBL/GenBank/DDBJ whole genome shotgun (WGS) entry which is preliminary data.</text>
</comment>
<evidence type="ECO:0008006" key="3">
    <source>
        <dbReference type="Google" id="ProtNLM"/>
    </source>
</evidence>
<dbReference type="InterPro" id="IPR035919">
    <property type="entry name" value="EAL_sf"/>
</dbReference>
<dbReference type="Proteomes" id="UP000652567">
    <property type="component" value="Unassembled WGS sequence"/>
</dbReference>
<organism evidence="1 2">
    <name type="scientific">Cellvibrio polysaccharolyticus</name>
    <dbReference type="NCBI Taxonomy" id="2082724"/>
    <lineage>
        <taxon>Bacteria</taxon>
        <taxon>Pseudomonadati</taxon>
        <taxon>Pseudomonadota</taxon>
        <taxon>Gammaproteobacteria</taxon>
        <taxon>Cellvibrionales</taxon>
        <taxon>Cellvibrionaceae</taxon>
        <taxon>Cellvibrio</taxon>
    </lineage>
</organism>
<evidence type="ECO:0000313" key="1">
    <source>
        <dbReference type="EMBL" id="MBE8716626.1"/>
    </source>
</evidence>
<gene>
    <name evidence="1" type="ORF">C4F51_05420</name>
</gene>
<dbReference type="AlphaFoldDB" id="A0A928V0L6"/>
<proteinExistence type="predicted"/>
<accession>A0A928V0L6</accession>